<dbReference type="RefSeq" id="WP_146570865.1">
    <property type="nucleotide sequence ID" value="NZ_SJPH01000001.1"/>
</dbReference>
<comment type="caution">
    <text evidence="1">The sequence shown here is derived from an EMBL/GenBank/DDBJ whole genome shotgun (WGS) entry which is preliminary data.</text>
</comment>
<dbReference type="Proteomes" id="UP000318995">
    <property type="component" value="Unassembled WGS sequence"/>
</dbReference>
<sequence length="113" mass="12249">MNPFTEADAARLNNLIDIEMGMDESVDRLDDLIAQCLDDVLDDASAAELEQMLQQEEARQRYVQYARLHAELFAYFKPAREGSSAGTASSSHTTLPLAAMIGMPIDSAGPAAS</sequence>
<dbReference type="EMBL" id="SJPH01000001">
    <property type="protein sequence ID" value="TWT48641.1"/>
    <property type="molecule type" value="Genomic_DNA"/>
</dbReference>
<evidence type="ECO:0000313" key="1">
    <source>
        <dbReference type="EMBL" id="TWT48641.1"/>
    </source>
</evidence>
<organism evidence="1 2">
    <name type="scientific">Botrimarina hoheduenensis</name>
    <dbReference type="NCBI Taxonomy" id="2528000"/>
    <lineage>
        <taxon>Bacteria</taxon>
        <taxon>Pseudomonadati</taxon>
        <taxon>Planctomycetota</taxon>
        <taxon>Planctomycetia</taxon>
        <taxon>Pirellulales</taxon>
        <taxon>Lacipirellulaceae</taxon>
        <taxon>Botrimarina</taxon>
    </lineage>
</organism>
<proteinExistence type="predicted"/>
<reference evidence="1 2" key="1">
    <citation type="submission" date="2019-02" db="EMBL/GenBank/DDBJ databases">
        <title>Deep-cultivation of Planctomycetes and their phenomic and genomic characterization uncovers novel biology.</title>
        <authorList>
            <person name="Wiegand S."/>
            <person name="Jogler M."/>
            <person name="Boedeker C."/>
            <person name="Pinto D."/>
            <person name="Vollmers J."/>
            <person name="Rivas-Marin E."/>
            <person name="Kohn T."/>
            <person name="Peeters S.H."/>
            <person name="Heuer A."/>
            <person name="Rast P."/>
            <person name="Oberbeckmann S."/>
            <person name="Bunk B."/>
            <person name="Jeske O."/>
            <person name="Meyerdierks A."/>
            <person name="Storesund J.E."/>
            <person name="Kallscheuer N."/>
            <person name="Luecker S."/>
            <person name="Lage O.M."/>
            <person name="Pohl T."/>
            <person name="Merkel B.J."/>
            <person name="Hornburger P."/>
            <person name="Mueller R.-W."/>
            <person name="Bruemmer F."/>
            <person name="Labrenz M."/>
            <person name="Spormann A.M."/>
            <person name="Op Den Camp H."/>
            <person name="Overmann J."/>
            <person name="Amann R."/>
            <person name="Jetten M.S.M."/>
            <person name="Mascher T."/>
            <person name="Medema M.H."/>
            <person name="Devos D.P."/>
            <person name="Kaster A.-K."/>
            <person name="Ovreas L."/>
            <person name="Rohde M."/>
            <person name="Galperin M.Y."/>
            <person name="Jogler C."/>
        </authorList>
    </citation>
    <scope>NUCLEOTIDE SEQUENCE [LARGE SCALE GENOMIC DNA]</scope>
    <source>
        <strain evidence="1 2">Pla111</strain>
    </source>
</reference>
<evidence type="ECO:0000313" key="2">
    <source>
        <dbReference type="Proteomes" id="UP000318995"/>
    </source>
</evidence>
<protein>
    <submittedName>
        <fullName evidence="1">Uncharacterized protein</fullName>
    </submittedName>
</protein>
<keyword evidence="2" id="KW-1185">Reference proteome</keyword>
<dbReference type="AlphaFoldDB" id="A0A5C5WEY2"/>
<gene>
    <name evidence="1" type="ORF">Pla111_04160</name>
</gene>
<accession>A0A5C5WEY2</accession>
<name>A0A5C5WEY2_9BACT</name>